<protein>
    <submittedName>
        <fullName evidence="3">Spore maturation protein A</fullName>
    </submittedName>
</protein>
<feature type="transmembrane region" description="Helical" evidence="1">
    <location>
        <begin position="87"/>
        <end position="111"/>
    </location>
</feature>
<proteinExistence type="predicted"/>
<evidence type="ECO:0000313" key="3">
    <source>
        <dbReference type="EMBL" id="BBK21550.1"/>
    </source>
</evidence>
<feature type="domain" description="Nucleoside transporter/FeoB GTPase Gate" evidence="2">
    <location>
        <begin position="41"/>
        <end position="147"/>
    </location>
</feature>
<dbReference type="Pfam" id="PF07670">
    <property type="entry name" value="Gate"/>
    <property type="match status" value="1"/>
</dbReference>
<reference evidence="4" key="1">
    <citation type="submission" date="2019-05" db="EMBL/GenBank/DDBJ databases">
        <title>Complete genome sequencing of Absiella argi strain JCM 30884.</title>
        <authorList>
            <person name="Sakamoto M."/>
            <person name="Murakami T."/>
            <person name="Mori H."/>
        </authorList>
    </citation>
    <scope>NUCLEOTIDE SEQUENCE [LARGE SCALE GENOMIC DNA]</scope>
    <source>
        <strain evidence="4">JCM 30884</strain>
    </source>
</reference>
<sequence>MNIVWMGMLLLSFAVALYHGDVEVLNHVFMEVGKDTFDFVLPLLCVTAFWNGILYIAKDAGILLFLEKLMHPLLRRLFPDIKEDRQTLGYIASNVVVNMVGLGSAATPMGLKAMEGMQKHNHDKTKATRSMVTFLVLNTAGVTLLSTTLLAIRSNFHSQNPASFMPYAIIATCFASFAGLLMDRWRNYHE</sequence>
<name>A0A6N4TF18_9FIRM</name>
<feature type="transmembrane region" description="Helical" evidence="1">
    <location>
        <begin position="40"/>
        <end position="66"/>
    </location>
</feature>
<evidence type="ECO:0000313" key="4">
    <source>
        <dbReference type="Proteomes" id="UP000464754"/>
    </source>
</evidence>
<keyword evidence="1" id="KW-1133">Transmembrane helix</keyword>
<keyword evidence="4" id="KW-1185">Reference proteome</keyword>
<dbReference type="KEGG" id="aarg:Aargi30884_04530"/>
<dbReference type="Proteomes" id="UP000464754">
    <property type="component" value="Chromosome"/>
</dbReference>
<evidence type="ECO:0000256" key="1">
    <source>
        <dbReference type="SAM" id="Phobius"/>
    </source>
</evidence>
<dbReference type="RefSeq" id="WP_115714760.1">
    <property type="nucleotide sequence ID" value="NZ_AP019695.1"/>
</dbReference>
<dbReference type="InterPro" id="IPR011642">
    <property type="entry name" value="Gate_dom"/>
</dbReference>
<feature type="transmembrane region" description="Helical" evidence="1">
    <location>
        <begin position="164"/>
        <end position="182"/>
    </location>
</feature>
<keyword evidence="1" id="KW-0472">Membrane</keyword>
<evidence type="ECO:0000259" key="2">
    <source>
        <dbReference type="Pfam" id="PF07670"/>
    </source>
</evidence>
<dbReference type="AlphaFoldDB" id="A0A6N4TF18"/>
<gene>
    <name evidence="3" type="primary">spmA</name>
    <name evidence="3" type="ORF">Aargi30884_04530</name>
</gene>
<feature type="transmembrane region" description="Helical" evidence="1">
    <location>
        <begin position="131"/>
        <end position="152"/>
    </location>
</feature>
<keyword evidence="1" id="KW-0812">Transmembrane</keyword>
<dbReference type="EMBL" id="AP019695">
    <property type="protein sequence ID" value="BBK21550.1"/>
    <property type="molecule type" value="Genomic_DNA"/>
</dbReference>
<accession>A0A6N4TF18</accession>
<organism evidence="3 4">
    <name type="scientific">Amedibacterium intestinale</name>
    <dbReference type="NCBI Taxonomy" id="2583452"/>
    <lineage>
        <taxon>Bacteria</taxon>
        <taxon>Bacillati</taxon>
        <taxon>Bacillota</taxon>
        <taxon>Erysipelotrichia</taxon>
        <taxon>Erysipelotrichales</taxon>
        <taxon>Erysipelotrichaceae</taxon>
        <taxon>Amedibacterium</taxon>
    </lineage>
</organism>